<keyword evidence="8" id="KW-1133">Transmembrane helix</keyword>
<dbReference type="RefSeq" id="WP_267927121.1">
    <property type="nucleotide sequence ID" value="NZ_AP024233.1"/>
</dbReference>
<keyword evidence="7" id="KW-0653">Protein transport</keyword>
<dbReference type="Proteomes" id="UP001063350">
    <property type="component" value="Chromosome"/>
</dbReference>
<dbReference type="GO" id="GO:0031992">
    <property type="term" value="F:energy transducer activity"/>
    <property type="evidence" value="ECO:0007669"/>
    <property type="project" value="InterPro"/>
</dbReference>
<dbReference type="InterPro" id="IPR051045">
    <property type="entry name" value="TonB-dependent_transducer"/>
</dbReference>
<feature type="region of interest" description="Disordered" evidence="10">
    <location>
        <begin position="48"/>
        <end position="183"/>
    </location>
</feature>
<dbReference type="GO" id="GO:0015031">
    <property type="term" value="P:protein transport"/>
    <property type="evidence" value="ECO:0007669"/>
    <property type="project" value="UniProtKB-KW"/>
</dbReference>
<dbReference type="GO" id="GO:0015891">
    <property type="term" value="P:siderophore transport"/>
    <property type="evidence" value="ECO:0007669"/>
    <property type="project" value="InterPro"/>
</dbReference>
<dbReference type="Pfam" id="PF03544">
    <property type="entry name" value="TonB_C"/>
    <property type="match status" value="1"/>
</dbReference>
<feature type="compositionally biased region" description="Basic and acidic residues" evidence="10">
    <location>
        <begin position="109"/>
        <end position="119"/>
    </location>
</feature>
<dbReference type="KEGG" id="ddu:GF1_27650"/>
<dbReference type="AlphaFoldDB" id="A0A915U343"/>
<dbReference type="PROSITE" id="PS52015">
    <property type="entry name" value="TONB_CTD"/>
    <property type="match status" value="1"/>
</dbReference>
<keyword evidence="13" id="KW-1185">Reference proteome</keyword>
<evidence type="ECO:0000256" key="3">
    <source>
        <dbReference type="ARBA" id="ARBA00022448"/>
    </source>
</evidence>
<feature type="domain" description="TonB C-terminal" evidence="11">
    <location>
        <begin position="191"/>
        <end position="281"/>
    </location>
</feature>
<evidence type="ECO:0000256" key="1">
    <source>
        <dbReference type="ARBA" id="ARBA00004383"/>
    </source>
</evidence>
<dbReference type="InterPro" id="IPR037682">
    <property type="entry name" value="TonB_C"/>
</dbReference>
<dbReference type="InterPro" id="IPR003538">
    <property type="entry name" value="TonB"/>
</dbReference>
<dbReference type="PANTHER" id="PTHR33446:SF2">
    <property type="entry name" value="PROTEIN TONB"/>
    <property type="match status" value="1"/>
</dbReference>
<evidence type="ECO:0000256" key="7">
    <source>
        <dbReference type="ARBA" id="ARBA00022927"/>
    </source>
</evidence>
<evidence type="ECO:0000256" key="9">
    <source>
        <dbReference type="ARBA" id="ARBA00023136"/>
    </source>
</evidence>
<evidence type="ECO:0000256" key="10">
    <source>
        <dbReference type="SAM" id="MobiDB-lite"/>
    </source>
</evidence>
<dbReference type="EMBL" id="AP024233">
    <property type="protein sequence ID" value="BCO10389.1"/>
    <property type="molecule type" value="Genomic_DNA"/>
</dbReference>
<name>A0A915U343_9BACT</name>
<evidence type="ECO:0000259" key="11">
    <source>
        <dbReference type="PROSITE" id="PS52015"/>
    </source>
</evidence>
<evidence type="ECO:0000256" key="2">
    <source>
        <dbReference type="ARBA" id="ARBA00006555"/>
    </source>
</evidence>
<accession>A0A915U343</accession>
<dbReference type="Gene3D" id="3.30.1150.10">
    <property type="match status" value="1"/>
</dbReference>
<keyword evidence="5" id="KW-0997">Cell inner membrane</keyword>
<dbReference type="GO" id="GO:0098797">
    <property type="term" value="C:plasma membrane protein complex"/>
    <property type="evidence" value="ECO:0007669"/>
    <property type="project" value="TreeGrafter"/>
</dbReference>
<keyword evidence="3" id="KW-0813">Transport</keyword>
<feature type="compositionally biased region" description="Basic and acidic residues" evidence="10">
    <location>
        <begin position="75"/>
        <end position="101"/>
    </location>
</feature>
<dbReference type="SUPFAM" id="SSF74653">
    <property type="entry name" value="TolA/TonB C-terminal domain"/>
    <property type="match status" value="1"/>
</dbReference>
<evidence type="ECO:0000313" key="13">
    <source>
        <dbReference type="Proteomes" id="UP001063350"/>
    </source>
</evidence>
<feature type="compositionally biased region" description="Basic and acidic residues" evidence="10">
    <location>
        <begin position="55"/>
        <end position="68"/>
    </location>
</feature>
<evidence type="ECO:0000313" key="12">
    <source>
        <dbReference type="EMBL" id="BCO10389.1"/>
    </source>
</evidence>
<comment type="subcellular location">
    <subcellularLocation>
        <location evidence="1">Cell inner membrane</location>
        <topology evidence="1">Single-pass membrane protein</topology>
        <orientation evidence="1">Periplasmic side</orientation>
    </subcellularLocation>
</comment>
<feature type="compositionally biased region" description="Basic and acidic residues" evidence="10">
    <location>
        <begin position="151"/>
        <end position="160"/>
    </location>
</feature>
<evidence type="ECO:0000256" key="8">
    <source>
        <dbReference type="ARBA" id="ARBA00022989"/>
    </source>
</evidence>
<dbReference type="PRINTS" id="PR01374">
    <property type="entry name" value="TONBPROTEIN"/>
</dbReference>
<dbReference type="InterPro" id="IPR006260">
    <property type="entry name" value="TonB/TolA_C"/>
</dbReference>
<proteinExistence type="inferred from homology"/>
<reference evidence="12" key="1">
    <citation type="submission" date="2020-12" db="EMBL/GenBank/DDBJ databases">
        <title>Desulfobium dissulfuricans gen. nov., sp. nov., a novel mesophilic, sulfate-reducing bacterium isolated from a deep-sea hydrothermal vent.</title>
        <authorList>
            <person name="Hashimoto Y."/>
            <person name="Tame A."/>
            <person name="Sawayama S."/>
            <person name="Miyazaki J."/>
            <person name="Takai K."/>
            <person name="Nakagawa S."/>
        </authorList>
    </citation>
    <scope>NUCLEOTIDE SEQUENCE</scope>
    <source>
        <strain evidence="12">GF1</strain>
    </source>
</reference>
<evidence type="ECO:0000256" key="6">
    <source>
        <dbReference type="ARBA" id="ARBA00022692"/>
    </source>
</evidence>
<evidence type="ECO:0000256" key="5">
    <source>
        <dbReference type="ARBA" id="ARBA00022519"/>
    </source>
</evidence>
<evidence type="ECO:0000256" key="4">
    <source>
        <dbReference type="ARBA" id="ARBA00022475"/>
    </source>
</evidence>
<gene>
    <name evidence="12" type="ORF">GF1_27650</name>
</gene>
<sequence length="281" mass="31427">MSEPWRLALAAVLALGLHGAVLTLIRMDLRQTLPAPLMMERITVSLGGTGASVPTEKKKEREKGKEKIQPVTEDTPERPAAEEEVARETEKVQVPEARSEPEPGPQPGERTEKKVERQKTKSTVITEREEKPESRQTIQPRRTRKRMVSSVREKAVREDLAAGAGPVTFPRQSTAEDAADDQAAPQAALVTVQATPLYRVNPPPRYPRLARRRGLEGTVLLEVLVDRNGRVREVRVQASSGYPILDRAAFKGVRNWRFSPGTIDGQPSDMWIRVPVRFQLR</sequence>
<comment type="similarity">
    <text evidence="2">Belongs to the TonB family.</text>
</comment>
<dbReference type="GO" id="GO:0055085">
    <property type="term" value="P:transmembrane transport"/>
    <property type="evidence" value="ECO:0007669"/>
    <property type="project" value="InterPro"/>
</dbReference>
<keyword evidence="4" id="KW-1003">Cell membrane</keyword>
<dbReference type="NCBIfam" id="TIGR01352">
    <property type="entry name" value="tonB_Cterm"/>
    <property type="match status" value="1"/>
</dbReference>
<dbReference type="PANTHER" id="PTHR33446">
    <property type="entry name" value="PROTEIN TONB-RELATED"/>
    <property type="match status" value="1"/>
</dbReference>
<keyword evidence="6" id="KW-0812">Transmembrane</keyword>
<organism evidence="12 13">
    <name type="scientific">Desulfolithobacter dissulfuricans</name>
    <dbReference type="NCBI Taxonomy" id="2795293"/>
    <lineage>
        <taxon>Bacteria</taxon>
        <taxon>Pseudomonadati</taxon>
        <taxon>Thermodesulfobacteriota</taxon>
        <taxon>Desulfobulbia</taxon>
        <taxon>Desulfobulbales</taxon>
        <taxon>Desulfobulbaceae</taxon>
        <taxon>Desulfolithobacter</taxon>
    </lineage>
</organism>
<dbReference type="GO" id="GO:0030288">
    <property type="term" value="C:outer membrane-bounded periplasmic space"/>
    <property type="evidence" value="ECO:0007669"/>
    <property type="project" value="InterPro"/>
</dbReference>
<protein>
    <recommendedName>
        <fullName evidence="11">TonB C-terminal domain-containing protein</fullName>
    </recommendedName>
</protein>
<keyword evidence="9" id="KW-0472">Membrane</keyword>